<dbReference type="EnsemblPlants" id="AVESA.00010b.r2.4DG0774500.1">
    <property type="protein sequence ID" value="AVESA.00010b.r2.4DG0774500.1.CDS"/>
    <property type="gene ID" value="AVESA.00010b.r2.4DG0774500"/>
</dbReference>
<organism evidence="1 2">
    <name type="scientific">Avena sativa</name>
    <name type="common">Oat</name>
    <dbReference type="NCBI Taxonomy" id="4498"/>
    <lineage>
        <taxon>Eukaryota</taxon>
        <taxon>Viridiplantae</taxon>
        <taxon>Streptophyta</taxon>
        <taxon>Embryophyta</taxon>
        <taxon>Tracheophyta</taxon>
        <taxon>Spermatophyta</taxon>
        <taxon>Magnoliopsida</taxon>
        <taxon>Liliopsida</taxon>
        <taxon>Poales</taxon>
        <taxon>Poaceae</taxon>
        <taxon>BOP clade</taxon>
        <taxon>Pooideae</taxon>
        <taxon>Poodae</taxon>
        <taxon>Poeae</taxon>
        <taxon>Poeae Chloroplast Group 1 (Aveneae type)</taxon>
        <taxon>Aveninae</taxon>
        <taxon>Avena</taxon>
    </lineage>
</organism>
<dbReference type="Proteomes" id="UP001732700">
    <property type="component" value="Chromosome 4D"/>
</dbReference>
<evidence type="ECO:0000313" key="1">
    <source>
        <dbReference type="EnsemblPlants" id="AVESA.00010b.r2.4DG0774500.1.CDS"/>
    </source>
</evidence>
<reference evidence="1" key="1">
    <citation type="submission" date="2021-05" db="EMBL/GenBank/DDBJ databases">
        <authorList>
            <person name="Scholz U."/>
            <person name="Mascher M."/>
            <person name="Fiebig A."/>
        </authorList>
    </citation>
    <scope>NUCLEOTIDE SEQUENCE [LARGE SCALE GENOMIC DNA]</scope>
</reference>
<proteinExistence type="predicted"/>
<evidence type="ECO:0000313" key="2">
    <source>
        <dbReference type="Proteomes" id="UP001732700"/>
    </source>
</evidence>
<accession>A0ACD5XDX2</accession>
<sequence>MPPAIVLKRVCSVLMHGGRAQEALLHARHGLSRIQDLEYSCAPTKAMASNQMVRMNQGQGETSYARNSSIQNAQQNRMKPLIEAAIVHFCSSINTGSLFPRKMLIADLGCSSGPNALALVSIALEAIHNHCLQFQQTPPEVCLLLNDLPENDFNTVVKNLVTLHQSNKPLVMIGVTPGSFYERLFTSGSLHLVCSSSSLQWLSKAPEHLTRNQIPAYDIDEHARRERLPIVLEAYAQQFRKDFTLFLKLRAKELVSGGWMVLSLIGRPSYVIDSEFFHLWEIVARILSVMASEGVIDKANFDSFYVPLYGPSCKELREIIQEEGSFSIREMREQDPTTDYDNAFMTPSRFLNHLRAIFEPIIVQHFGEVMDEFARTAERRWSVEGSMQDERARNPRVMLVVSLAKAR</sequence>
<keyword evidence="2" id="KW-1185">Reference proteome</keyword>
<name>A0ACD5XDX2_AVESA</name>
<protein>
    <submittedName>
        <fullName evidence="1">Uncharacterized protein</fullName>
    </submittedName>
</protein>
<reference evidence="1" key="2">
    <citation type="submission" date="2025-09" db="UniProtKB">
        <authorList>
            <consortium name="EnsemblPlants"/>
        </authorList>
    </citation>
    <scope>IDENTIFICATION</scope>
</reference>